<dbReference type="KEGG" id="alkq:M9189_04965"/>
<reference evidence="11" key="2">
    <citation type="submission" date="2022-06" db="EMBL/GenBank/DDBJ databases">
        <title>Xiashengella guii gen. nov. sp. nov., a bacterium isolated form anaerobic digestion tank.</title>
        <authorList>
            <person name="Huang H."/>
        </authorList>
    </citation>
    <scope>NUCLEOTIDE SEQUENCE</scope>
    <source>
        <strain evidence="11">Ai-910</strain>
    </source>
</reference>
<feature type="domain" description="Uroporphyrinogen decarboxylase (URO-D)" evidence="10">
    <location>
        <begin position="18"/>
        <end position="27"/>
    </location>
</feature>
<evidence type="ECO:0000259" key="10">
    <source>
        <dbReference type="PROSITE" id="PS00906"/>
    </source>
</evidence>
<evidence type="ECO:0000256" key="3">
    <source>
        <dbReference type="ARBA" id="ARBA00012288"/>
    </source>
</evidence>
<dbReference type="InterPro" id="IPR006361">
    <property type="entry name" value="Uroporphyrinogen_deCO2ase_HemE"/>
</dbReference>
<dbReference type="InterPro" id="IPR000257">
    <property type="entry name" value="Uroporphyrinogen_deCOase"/>
</dbReference>
<dbReference type="EC" id="4.1.1.37" evidence="3 7"/>
<accession>A0A9J6ZSR6</accession>
<dbReference type="Proteomes" id="UP001056426">
    <property type="component" value="Chromosome"/>
</dbReference>
<dbReference type="GO" id="GO:0006783">
    <property type="term" value="P:heme biosynthetic process"/>
    <property type="evidence" value="ECO:0007669"/>
    <property type="project" value="TreeGrafter"/>
</dbReference>
<reference evidence="11" key="1">
    <citation type="submission" date="2022-05" db="EMBL/GenBank/DDBJ databases">
        <authorList>
            <person name="Sun X."/>
        </authorList>
    </citation>
    <scope>NUCLEOTIDE SEQUENCE</scope>
    <source>
        <strain evidence="11">Ai-910</strain>
    </source>
</reference>
<keyword evidence="5 8" id="KW-0456">Lyase</keyword>
<name>A0A9J6ZSR6_9BACT</name>
<evidence type="ECO:0000256" key="8">
    <source>
        <dbReference type="RuleBase" id="RU000554"/>
    </source>
</evidence>
<dbReference type="RefSeq" id="WP_250725070.1">
    <property type="nucleotide sequence ID" value="NZ_CP098400.1"/>
</dbReference>
<evidence type="ECO:0000256" key="2">
    <source>
        <dbReference type="ARBA" id="ARBA00009935"/>
    </source>
</evidence>
<keyword evidence="12" id="KW-1185">Reference proteome</keyword>
<evidence type="ECO:0000256" key="9">
    <source>
        <dbReference type="RuleBase" id="RU004169"/>
    </source>
</evidence>
<evidence type="ECO:0000256" key="6">
    <source>
        <dbReference type="ARBA" id="ARBA00023244"/>
    </source>
</evidence>
<evidence type="ECO:0000313" key="12">
    <source>
        <dbReference type="Proteomes" id="UP001056426"/>
    </source>
</evidence>
<gene>
    <name evidence="11" type="primary">hemE</name>
    <name evidence="11" type="ORF">M9189_04965</name>
</gene>
<comment type="catalytic activity">
    <reaction evidence="8">
        <text>uroporphyrinogen III + 4 H(+) = coproporphyrinogen III + 4 CO2</text>
        <dbReference type="Rhea" id="RHEA:19865"/>
        <dbReference type="ChEBI" id="CHEBI:15378"/>
        <dbReference type="ChEBI" id="CHEBI:16526"/>
        <dbReference type="ChEBI" id="CHEBI:57308"/>
        <dbReference type="ChEBI" id="CHEBI:57309"/>
        <dbReference type="EC" id="4.1.1.37"/>
    </reaction>
</comment>
<dbReference type="GO" id="GO:0004853">
    <property type="term" value="F:uroporphyrinogen decarboxylase activity"/>
    <property type="evidence" value="ECO:0007669"/>
    <property type="project" value="UniProtKB-UniRule"/>
</dbReference>
<comment type="similarity">
    <text evidence="2 9">Belongs to the uroporphyrinogen decarboxylase family.</text>
</comment>
<evidence type="ECO:0000256" key="7">
    <source>
        <dbReference type="NCBIfam" id="TIGR01464"/>
    </source>
</evidence>
<dbReference type="Pfam" id="PF01208">
    <property type="entry name" value="URO-D"/>
    <property type="match status" value="1"/>
</dbReference>
<dbReference type="InterPro" id="IPR038071">
    <property type="entry name" value="UROD/MetE-like_sf"/>
</dbReference>
<dbReference type="PROSITE" id="PS00906">
    <property type="entry name" value="UROD_1"/>
    <property type="match status" value="1"/>
</dbReference>
<organism evidence="11 12">
    <name type="scientific">Xiashengella succiniciproducens</name>
    <dbReference type="NCBI Taxonomy" id="2949635"/>
    <lineage>
        <taxon>Bacteria</taxon>
        <taxon>Pseudomonadati</taxon>
        <taxon>Bacteroidota</taxon>
        <taxon>Bacteroidia</taxon>
        <taxon>Marinilabiliales</taxon>
        <taxon>Marinilabiliaceae</taxon>
        <taxon>Xiashengella</taxon>
    </lineage>
</organism>
<dbReference type="PANTHER" id="PTHR21091:SF169">
    <property type="entry name" value="UROPORPHYRINOGEN DECARBOXYLASE"/>
    <property type="match status" value="1"/>
</dbReference>
<dbReference type="SUPFAM" id="SSF51726">
    <property type="entry name" value="UROD/MetE-like"/>
    <property type="match status" value="1"/>
</dbReference>
<dbReference type="EMBL" id="CP098400">
    <property type="protein sequence ID" value="URW80701.1"/>
    <property type="molecule type" value="Genomic_DNA"/>
</dbReference>
<evidence type="ECO:0000256" key="5">
    <source>
        <dbReference type="ARBA" id="ARBA00023239"/>
    </source>
</evidence>
<dbReference type="GO" id="GO:0005829">
    <property type="term" value="C:cytosol"/>
    <property type="evidence" value="ECO:0007669"/>
    <property type="project" value="TreeGrafter"/>
</dbReference>
<dbReference type="Gene3D" id="3.20.20.210">
    <property type="match status" value="1"/>
</dbReference>
<dbReference type="AlphaFoldDB" id="A0A9J6ZSR6"/>
<dbReference type="PANTHER" id="PTHR21091">
    <property type="entry name" value="METHYLTETRAHYDROFOLATE:HOMOCYSTEINE METHYLTRANSFERASE RELATED"/>
    <property type="match status" value="1"/>
</dbReference>
<sequence>MNSILLDTIQGKAHKRPPMWFMRQAGRVLPNYNALRVKHSFREMMADKSLGAKVTLMPVYDLGVDAAILFSDILVIPVAMGMELNWTDKGPVFPEPLSSFPSPVSRLQPDPAKLEYIYEVIDEVIRLRPADIPLIGFCGAPLTTLCYMLQGISSNGNFPDAVKFLYRYKAEAQKLIDAVTELSVHYARKQIEHGIEIFQLFETHAGLLPVEMYMELFMPAVQRIANAVRAEGIPFIFFPKGFGTGLQYITPELCDMVSIDWQMPLVHARKMVHPEVGLQGNIDPRLLYADQELIADELENLKTFFAENPRWILNLGHGFLPDTPYENAKYMTDWVKNTDWSK</sequence>
<proteinExistence type="inferred from homology"/>
<evidence type="ECO:0000256" key="1">
    <source>
        <dbReference type="ARBA" id="ARBA00004804"/>
    </source>
</evidence>
<keyword evidence="6 8" id="KW-0627">Porphyrin biosynthesis</keyword>
<evidence type="ECO:0000313" key="11">
    <source>
        <dbReference type="EMBL" id="URW80701.1"/>
    </source>
</evidence>
<keyword evidence="4 8" id="KW-0210">Decarboxylase</keyword>
<evidence type="ECO:0000256" key="4">
    <source>
        <dbReference type="ARBA" id="ARBA00022793"/>
    </source>
</evidence>
<comment type="pathway">
    <text evidence="1 8">Porphyrin-containing compound metabolism; protoporphyrin-IX biosynthesis; coproporphyrinogen-III from 5-aminolevulinate: step 4/4.</text>
</comment>
<protein>
    <recommendedName>
        <fullName evidence="3 7">Uroporphyrinogen decarboxylase</fullName>
        <ecNumber evidence="3 7">4.1.1.37</ecNumber>
    </recommendedName>
</protein>
<dbReference type="NCBIfam" id="TIGR01464">
    <property type="entry name" value="hemE"/>
    <property type="match status" value="1"/>
</dbReference>